<sequence>MIKMTQSQYEKLDFDECKPLNSLSFLNMRQESQDIRSETAEEIFMDELIAENPEAMVALSGQLLTPENTRNSELEKVFLSPSPGFVIKSLTKTSYQHYQENTKLMINVCYSDSIPPPPTVDDVEIKKAMNADENAIYHVPASLDELREDKDKVQNLCLVCDAIINTEPYKRTKKDSDFKLYVSELLSEMVEEKHGIQLIRRELKKRTVFIPKTRTCLITEVPTKLIKTKSSKENLKATNKRISSVKQPEYIIAEDYVNDKKYIIVSIEIPLNSQSIKETTLDIEPLQIILNSPGICSLNIALPFKVDIKTVIAKFIRPKKRLVIKAAKAD</sequence>
<dbReference type="GO" id="GO:0005737">
    <property type="term" value="C:cytoplasm"/>
    <property type="evidence" value="ECO:0007669"/>
    <property type="project" value="TreeGrafter"/>
</dbReference>
<dbReference type="PANTHER" id="PTHR22997:SF0">
    <property type="entry name" value="PIH1 DOMAIN-CONTAINING PROTEIN 1"/>
    <property type="match status" value="1"/>
</dbReference>
<evidence type="ECO:0000313" key="5">
    <source>
        <dbReference type="EMBL" id="CAG8560922.1"/>
    </source>
</evidence>
<dbReference type="EMBL" id="CAJVPK010000942">
    <property type="protein sequence ID" value="CAG8560922.1"/>
    <property type="molecule type" value="Genomic_DNA"/>
</dbReference>
<dbReference type="AlphaFoldDB" id="A0A9N9BA36"/>
<reference evidence="5" key="1">
    <citation type="submission" date="2021-06" db="EMBL/GenBank/DDBJ databases">
        <authorList>
            <person name="Kallberg Y."/>
            <person name="Tangrot J."/>
            <person name="Rosling A."/>
        </authorList>
    </citation>
    <scope>NUCLEOTIDE SEQUENCE</scope>
    <source>
        <strain evidence="5">AZ414A</strain>
    </source>
</reference>
<evidence type="ECO:0000313" key="6">
    <source>
        <dbReference type="Proteomes" id="UP000789706"/>
    </source>
</evidence>
<proteinExistence type="inferred from homology"/>
<dbReference type="Proteomes" id="UP000789706">
    <property type="component" value="Unassembled WGS sequence"/>
</dbReference>
<dbReference type="GO" id="GO:0097255">
    <property type="term" value="C:R2TP complex"/>
    <property type="evidence" value="ECO:0007669"/>
    <property type="project" value="TreeGrafter"/>
</dbReference>
<evidence type="ECO:0000256" key="2">
    <source>
        <dbReference type="ARBA" id="ARBA00040540"/>
    </source>
</evidence>
<protein>
    <recommendedName>
        <fullName evidence="2">PIH1 domain-containing protein 1</fullName>
    </recommendedName>
</protein>
<evidence type="ECO:0000259" key="3">
    <source>
        <dbReference type="Pfam" id="PF08190"/>
    </source>
</evidence>
<dbReference type="PANTHER" id="PTHR22997">
    <property type="entry name" value="PIH1 DOMAIN-CONTAINING PROTEIN 1"/>
    <property type="match status" value="1"/>
</dbReference>
<feature type="domain" description="PIH1D1/2/3 CS-like" evidence="4">
    <location>
        <begin position="260"/>
        <end position="326"/>
    </location>
</feature>
<dbReference type="OrthoDB" id="5135119at2759"/>
<evidence type="ECO:0000256" key="1">
    <source>
        <dbReference type="ARBA" id="ARBA00008511"/>
    </source>
</evidence>
<dbReference type="GO" id="GO:0000492">
    <property type="term" value="P:box C/D snoRNP assembly"/>
    <property type="evidence" value="ECO:0007669"/>
    <property type="project" value="TreeGrafter"/>
</dbReference>
<comment type="caution">
    <text evidence="5">The sequence shown here is derived from an EMBL/GenBank/DDBJ whole genome shotgun (WGS) entry which is preliminary data.</text>
</comment>
<dbReference type="InterPro" id="IPR041442">
    <property type="entry name" value="PIH1D1/2/3_CS-like"/>
</dbReference>
<organism evidence="5 6">
    <name type="scientific">Diversispora eburnea</name>
    <dbReference type="NCBI Taxonomy" id="1213867"/>
    <lineage>
        <taxon>Eukaryota</taxon>
        <taxon>Fungi</taxon>
        <taxon>Fungi incertae sedis</taxon>
        <taxon>Mucoromycota</taxon>
        <taxon>Glomeromycotina</taxon>
        <taxon>Glomeromycetes</taxon>
        <taxon>Diversisporales</taxon>
        <taxon>Diversisporaceae</taxon>
        <taxon>Diversispora</taxon>
    </lineage>
</organism>
<keyword evidence="6" id="KW-1185">Reference proteome</keyword>
<evidence type="ECO:0000259" key="4">
    <source>
        <dbReference type="Pfam" id="PF18201"/>
    </source>
</evidence>
<feature type="domain" description="PIH1 N-terminal" evidence="3">
    <location>
        <begin position="71"/>
        <end position="205"/>
    </location>
</feature>
<name>A0A9N9BA36_9GLOM</name>
<dbReference type="Pfam" id="PF08190">
    <property type="entry name" value="PIH1"/>
    <property type="match status" value="1"/>
</dbReference>
<comment type="similarity">
    <text evidence="1">Belongs to the PIH1 family.</text>
</comment>
<accession>A0A9N9BA36</accession>
<gene>
    <name evidence="5" type="ORF">DEBURN_LOCUS7585</name>
</gene>
<dbReference type="InterPro" id="IPR012981">
    <property type="entry name" value="PIH1_N"/>
</dbReference>
<dbReference type="GO" id="GO:0006364">
    <property type="term" value="P:rRNA processing"/>
    <property type="evidence" value="ECO:0007669"/>
    <property type="project" value="TreeGrafter"/>
</dbReference>
<dbReference type="InterPro" id="IPR050734">
    <property type="entry name" value="PIH1/Kintoun_subfamily"/>
</dbReference>
<dbReference type="GO" id="GO:1990904">
    <property type="term" value="C:ribonucleoprotein complex"/>
    <property type="evidence" value="ECO:0007669"/>
    <property type="project" value="TreeGrafter"/>
</dbReference>
<dbReference type="Pfam" id="PF18201">
    <property type="entry name" value="PIH1_CS"/>
    <property type="match status" value="1"/>
</dbReference>